<accession>A0ABY2Q9A0</accession>
<dbReference type="Proteomes" id="UP000306441">
    <property type="component" value="Unassembled WGS sequence"/>
</dbReference>
<dbReference type="EMBL" id="SSNY01000003">
    <property type="protein sequence ID" value="THF58171.1"/>
    <property type="molecule type" value="Genomic_DNA"/>
</dbReference>
<evidence type="ECO:0008006" key="4">
    <source>
        <dbReference type="Google" id="ProtNLM"/>
    </source>
</evidence>
<feature type="region of interest" description="Disordered" evidence="1">
    <location>
        <begin position="242"/>
        <end position="261"/>
    </location>
</feature>
<sequence>MQDVLLRSDPSGLFEARCRAARALKALGGGNVLASFLSAPRLAADPMQRLGDEAVVEAAARALAEARRDDANFRLLLRLGHEFSYLAGVVEALGSFDRPEAARVLVLALGEDTARPSAEAALLRLGRAALRFLVPVAASPYPSAEVESDASRRKRRSALALVWQIGCTKRTWRRLRSLVHDKDARIAALACKLCLLHGSAAERAKAAGRLAELLADADWMLRAEIQGGWAGRTDLSDIHADPKGRTAIAHPPIDKFGRSPT</sequence>
<organism evidence="2 3">
    <name type="scientific">Ollibium composti</name>
    <dbReference type="NCBI Taxonomy" id="2675109"/>
    <lineage>
        <taxon>Bacteria</taxon>
        <taxon>Pseudomonadati</taxon>
        <taxon>Pseudomonadota</taxon>
        <taxon>Alphaproteobacteria</taxon>
        <taxon>Hyphomicrobiales</taxon>
        <taxon>Phyllobacteriaceae</taxon>
        <taxon>Ollibium</taxon>
    </lineage>
</organism>
<dbReference type="RefSeq" id="WP_136355101.1">
    <property type="nucleotide sequence ID" value="NZ_SSNY01000003.1"/>
</dbReference>
<keyword evidence="3" id="KW-1185">Reference proteome</keyword>
<feature type="compositionally biased region" description="Basic and acidic residues" evidence="1">
    <location>
        <begin position="252"/>
        <end position="261"/>
    </location>
</feature>
<comment type="caution">
    <text evidence="2">The sequence shown here is derived from an EMBL/GenBank/DDBJ whole genome shotgun (WGS) entry which is preliminary data.</text>
</comment>
<evidence type="ECO:0000313" key="2">
    <source>
        <dbReference type="EMBL" id="THF58171.1"/>
    </source>
</evidence>
<proteinExistence type="predicted"/>
<evidence type="ECO:0000313" key="3">
    <source>
        <dbReference type="Proteomes" id="UP000306441"/>
    </source>
</evidence>
<gene>
    <name evidence="2" type="ORF">E6C48_06010</name>
</gene>
<name>A0ABY2Q9A0_9HYPH</name>
<protein>
    <recommendedName>
        <fullName evidence="4">HEAT repeat domain-containing protein</fullName>
    </recommendedName>
</protein>
<reference evidence="2 3" key="1">
    <citation type="submission" date="2019-04" db="EMBL/GenBank/DDBJ databases">
        <title>Mesorhizobium composti sp. nov., isolated from compost.</title>
        <authorList>
            <person name="Lin S.-Y."/>
            <person name="Hameed A."/>
            <person name="Hsieh Y.-T."/>
            <person name="Young C.-C."/>
        </authorList>
    </citation>
    <scope>NUCLEOTIDE SEQUENCE [LARGE SCALE GENOMIC DNA]</scope>
    <source>
        <strain evidence="2 3">CC-YTH430</strain>
    </source>
</reference>
<evidence type="ECO:0000256" key="1">
    <source>
        <dbReference type="SAM" id="MobiDB-lite"/>
    </source>
</evidence>